<gene>
    <name evidence="2" type="ORF">EHS15_06915</name>
</gene>
<name>A0A4V6QMX3_9LEPT</name>
<feature type="transmembrane region" description="Helical" evidence="1">
    <location>
        <begin position="203"/>
        <end position="221"/>
    </location>
</feature>
<feature type="transmembrane region" description="Helical" evidence="1">
    <location>
        <begin position="353"/>
        <end position="372"/>
    </location>
</feature>
<feature type="transmembrane region" description="Helical" evidence="1">
    <location>
        <begin position="99"/>
        <end position="120"/>
    </location>
</feature>
<proteinExistence type="predicted"/>
<feature type="transmembrane region" description="Helical" evidence="1">
    <location>
        <begin position="159"/>
        <end position="175"/>
    </location>
</feature>
<keyword evidence="1" id="KW-0812">Transmembrane</keyword>
<sequence>MRFLFRLLIHFLIFYLLYPSWEKIESYHFGVVTNSDALYPYLFAKEFWTSPEILSGWTFPPSNCFFPDVLFFIAGYYFTSDVLVLHASFAFFVFVTTSYFLNIFGLSKFLSLTGSIAFLKLGEMFPDSWGQFYLPTFHATEFFLVFCFLVLLKKDKMNRFWFVALFGSLLGLSLFSELWFLVHSGLILLAFFLFSGKHTFAKIAASLLFGFLIYKLIFVSFQKYGFLVYLPRQFPAKDLILKGINELRLDPFSKINLLFSQKTDLPLYKYFFPAYLILSFLFLVSFFRNLHLSRKEEKKSNRPELLYFCIVPLLSLVFLILVSIEFNARYIYALPLACFVLFFSLLKRLKPVYWAFSWILLIGILLPSHRYFPDPVTQNFIQTGKEMRKERLECISLAWEKWGKLPGASYYWPVKFSYAFSKEPIRLVPFTPDGIYYPWVHNRNWEKDLTSLEPKFFSWAVADKKDKVWNLKIKDTLPCSHWDAVGFFPSSDF</sequence>
<feature type="transmembrane region" description="Helical" evidence="1">
    <location>
        <begin position="305"/>
        <end position="324"/>
    </location>
</feature>
<keyword evidence="3" id="KW-1185">Reference proteome</keyword>
<feature type="transmembrane region" description="Helical" evidence="1">
    <location>
        <begin position="132"/>
        <end position="152"/>
    </location>
</feature>
<feature type="transmembrane region" description="Helical" evidence="1">
    <location>
        <begin position="267"/>
        <end position="284"/>
    </location>
</feature>
<keyword evidence="1" id="KW-0472">Membrane</keyword>
<evidence type="ECO:0000313" key="3">
    <source>
        <dbReference type="Proteomes" id="UP000298058"/>
    </source>
</evidence>
<feature type="transmembrane region" description="Helical" evidence="1">
    <location>
        <begin position="181"/>
        <end position="196"/>
    </location>
</feature>
<evidence type="ECO:0000256" key="1">
    <source>
        <dbReference type="SAM" id="Phobius"/>
    </source>
</evidence>
<dbReference type="Proteomes" id="UP000298058">
    <property type="component" value="Unassembled WGS sequence"/>
</dbReference>
<evidence type="ECO:0000313" key="2">
    <source>
        <dbReference type="EMBL" id="TGN19826.1"/>
    </source>
</evidence>
<protein>
    <recommendedName>
        <fullName evidence="4">Glycosyltransferase RgtA/B/C/D-like domain-containing protein</fullName>
    </recommendedName>
</protein>
<accession>A0A4V6QMX3</accession>
<evidence type="ECO:0008006" key="4">
    <source>
        <dbReference type="Google" id="ProtNLM"/>
    </source>
</evidence>
<reference evidence="2" key="1">
    <citation type="journal article" date="2019" name="PLoS Negl. Trop. Dis.">
        <title>Revisiting the worldwide diversity of Leptospira species in the environment.</title>
        <authorList>
            <person name="Vincent A.T."/>
            <person name="Schiettekatte O."/>
            <person name="Bourhy P."/>
            <person name="Veyrier F.J."/>
            <person name="Picardeau M."/>
        </authorList>
    </citation>
    <scope>NUCLEOTIDE SEQUENCE [LARGE SCALE GENOMIC DNA]</scope>
    <source>
        <strain evidence="2">201300427</strain>
    </source>
</reference>
<dbReference type="EMBL" id="RQHW01000026">
    <property type="protein sequence ID" value="TGN19826.1"/>
    <property type="molecule type" value="Genomic_DNA"/>
</dbReference>
<dbReference type="AlphaFoldDB" id="A0A4V6QMX3"/>
<comment type="caution">
    <text evidence="2">The sequence shown here is derived from an EMBL/GenBank/DDBJ whole genome shotgun (WGS) entry which is preliminary data.</text>
</comment>
<dbReference type="RefSeq" id="WP_135759829.1">
    <property type="nucleotide sequence ID" value="NZ_RQHW01000026.1"/>
</dbReference>
<keyword evidence="1" id="KW-1133">Transmembrane helix</keyword>
<feature type="transmembrane region" description="Helical" evidence="1">
    <location>
        <begin position="69"/>
        <end position="92"/>
    </location>
</feature>
<dbReference type="OrthoDB" id="338358at2"/>
<feature type="transmembrane region" description="Helical" evidence="1">
    <location>
        <begin position="330"/>
        <end position="346"/>
    </location>
</feature>
<organism evidence="2 3">
    <name type="scientific">Leptospira idonii</name>
    <dbReference type="NCBI Taxonomy" id="1193500"/>
    <lineage>
        <taxon>Bacteria</taxon>
        <taxon>Pseudomonadati</taxon>
        <taxon>Spirochaetota</taxon>
        <taxon>Spirochaetia</taxon>
        <taxon>Leptospirales</taxon>
        <taxon>Leptospiraceae</taxon>
        <taxon>Leptospira</taxon>
    </lineage>
</organism>